<dbReference type="EMBL" id="KZ613866">
    <property type="protein sequence ID" value="PMD53941.1"/>
    <property type="molecule type" value="Genomic_DNA"/>
</dbReference>
<keyword evidence="4" id="KW-1185">Reference proteome</keyword>
<dbReference type="STRING" id="1095630.A0A2J6ST24"/>
<feature type="domain" description="AAA+ ATPase" evidence="2">
    <location>
        <begin position="525"/>
        <end position="641"/>
    </location>
</feature>
<feature type="region of interest" description="Disordered" evidence="1">
    <location>
        <begin position="1"/>
        <end position="48"/>
    </location>
</feature>
<dbReference type="InterPro" id="IPR056599">
    <property type="entry name" value="AAA_lid_fung"/>
</dbReference>
<dbReference type="PANTHER" id="PTHR46411">
    <property type="entry name" value="FAMILY ATPASE, PUTATIVE-RELATED"/>
    <property type="match status" value="1"/>
</dbReference>
<dbReference type="InterPro" id="IPR054289">
    <property type="entry name" value="DUF7025"/>
</dbReference>
<feature type="compositionally biased region" description="Polar residues" evidence="1">
    <location>
        <begin position="1"/>
        <end position="13"/>
    </location>
</feature>
<dbReference type="Pfam" id="PF00004">
    <property type="entry name" value="AAA"/>
    <property type="match status" value="1"/>
</dbReference>
<dbReference type="GO" id="GO:0005524">
    <property type="term" value="F:ATP binding"/>
    <property type="evidence" value="ECO:0007669"/>
    <property type="project" value="InterPro"/>
</dbReference>
<dbReference type="InterPro" id="IPR003959">
    <property type="entry name" value="ATPase_AAA_core"/>
</dbReference>
<dbReference type="PANTHER" id="PTHR46411:SF4">
    <property type="entry name" value="AAA+ ATPASE DOMAIN-CONTAINING PROTEIN"/>
    <property type="match status" value="1"/>
</dbReference>
<dbReference type="AlphaFoldDB" id="A0A2J6ST24"/>
<evidence type="ECO:0000256" key="1">
    <source>
        <dbReference type="SAM" id="MobiDB-lite"/>
    </source>
</evidence>
<accession>A0A2J6ST24</accession>
<sequence length="763" mass="88029">MHTANSDNSSPQQPAELGEGNESGESLKARVNATKNTEINSTESSKLDQSEAWIKYSIEWRDLKDEFKSRHEVTKDDFDMSNPRRGSSRPAFERVAVYRIKSSPNTVSSLHSGERGQDEARPIPGWLPSYYIRIYSVAIINALRSVVQYYPGQDLSGDFIQIGWPYPVLVHHYSQLWSFREAVAKKEPHRLCVRERDVDKHLELLFGFLDTEVMEGVKAEQERNSRGCFTFDYLWVALEPGKTIFYSTRESEEGLFQHGVIHSASGGIFGQSQGQWTIRLWSMEYDGLYLGRVLKFYIWNKFDGESTDFKNKVIFINDEDLADANKDERLRTAVEQGKSYWNLVSKRCRYHQGTTAYQVEGMVMVDLNSFYSETRRKTAKGPPRSPFEPPIPNLMDKSDHRDFASDCPCHICSKNENEKVQKTAIFDRYDFITPKDQPTLTNHQYFLCAKQIHAFVFKTRTWEKVHVRNLSPPRFYKDMIDSLVMDNDRLKTLKSLTGSLSRLNRHGRVLLEKPWAADYVDGKRNGLIFLLHGGPGVGKTFTAECIANFLERPLMVLTTTDIGTNPEDVEENLTRNFKAARNWNAVLLIDEADVFVANRTIEDLHRSSLFYDGLLFLTTNRVGTFDDAIMSRVHIQMFYPDLKSEQRYTVWNNFIHKLEAERPSMQVKYAVKEYLRSSEMKDFEMNGREIRNAFQTAVALAEHGAEEGEGGKTLLTEEHLREVIELSRSFKKYFSDLHGSEGKRAYIRGERLDSLIKALEQDY</sequence>
<dbReference type="GeneID" id="36583748"/>
<protein>
    <submittedName>
        <fullName evidence="3">P-loop containing nucleoside triphosphate hydrolase protein</fullName>
    </submittedName>
</protein>
<reference evidence="3 4" key="1">
    <citation type="submission" date="2016-04" db="EMBL/GenBank/DDBJ databases">
        <title>A degradative enzymes factory behind the ericoid mycorrhizal symbiosis.</title>
        <authorList>
            <consortium name="DOE Joint Genome Institute"/>
            <person name="Martino E."/>
            <person name="Morin E."/>
            <person name="Grelet G."/>
            <person name="Kuo A."/>
            <person name="Kohler A."/>
            <person name="Daghino S."/>
            <person name="Barry K."/>
            <person name="Choi C."/>
            <person name="Cichocki N."/>
            <person name="Clum A."/>
            <person name="Copeland A."/>
            <person name="Hainaut M."/>
            <person name="Haridas S."/>
            <person name="Labutti K."/>
            <person name="Lindquist E."/>
            <person name="Lipzen A."/>
            <person name="Khouja H.-R."/>
            <person name="Murat C."/>
            <person name="Ohm R."/>
            <person name="Olson A."/>
            <person name="Spatafora J."/>
            <person name="Veneault-Fourrey C."/>
            <person name="Henrissat B."/>
            <person name="Grigoriev I."/>
            <person name="Martin F."/>
            <person name="Perotto S."/>
        </authorList>
    </citation>
    <scope>NUCLEOTIDE SEQUENCE [LARGE SCALE GENOMIC DNA]</scope>
    <source>
        <strain evidence="3 4">E</strain>
    </source>
</reference>
<organism evidence="3 4">
    <name type="scientific">Hyaloscypha bicolor E</name>
    <dbReference type="NCBI Taxonomy" id="1095630"/>
    <lineage>
        <taxon>Eukaryota</taxon>
        <taxon>Fungi</taxon>
        <taxon>Dikarya</taxon>
        <taxon>Ascomycota</taxon>
        <taxon>Pezizomycotina</taxon>
        <taxon>Leotiomycetes</taxon>
        <taxon>Helotiales</taxon>
        <taxon>Hyaloscyphaceae</taxon>
        <taxon>Hyaloscypha</taxon>
        <taxon>Hyaloscypha bicolor</taxon>
    </lineage>
</organism>
<evidence type="ECO:0000313" key="4">
    <source>
        <dbReference type="Proteomes" id="UP000235371"/>
    </source>
</evidence>
<dbReference type="InterPro" id="IPR003593">
    <property type="entry name" value="AAA+_ATPase"/>
</dbReference>
<dbReference type="Gene3D" id="3.40.50.300">
    <property type="entry name" value="P-loop containing nucleotide triphosphate hydrolases"/>
    <property type="match status" value="1"/>
</dbReference>
<dbReference type="Pfam" id="PF23232">
    <property type="entry name" value="AAA_lid_13"/>
    <property type="match status" value="1"/>
</dbReference>
<dbReference type="Pfam" id="PF22942">
    <property type="entry name" value="DUF7025"/>
    <property type="match status" value="1"/>
</dbReference>
<proteinExistence type="predicted"/>
<name>A0A2J6ST24_9HELO</name>
<dbReference type="RefSeq" id="XP_024730845.1">
    <property type="nucleotide sequence ID" value="XM_024875669.1"/>
</dbReference>
<dbReference type="GO" id="GO:0016887">
    <property type="term" value="F:ATP hydrolysis activity"/>
    <property type="evidence" value="ECO:0007669"/>
    <property type="project" value="InterPro"/>
</dbReference>
<dbReference type="InterPro" id="IPR027417">
    <property type="entry name" value="P-loop_NTPase"/>
</dbReference>
<dbReference type="SUPFAM" id="SSF52540">
    <property type="entry name" value="P-loop containing nucleoside triphosphate hydrolases"/>
    <property type="match status" value="1"/>
</dbReference>
<feature type="compositionally biased region" description="Polar residues" evidence="1">
    <location>
        <begin position="33"/>
        <end position="44"/>
    </location>
</feature>
<dbReference type="SMART" id="SM00382">
    <property type="entry name" value="AAA"/>
    <property type="match status" value="1"/>
</dbReference>
<evidence type="ECO:0000259" key="2">
    <source>
        <dbReference type="SMART" id="SM00382"/>
    </source>
</evidence>
<feature type="compositionally biased region" description="Low complexity" evidence="1">
    <location>
        <begin position="16"/>
        <end position="26"/>
    </location>
</feature>
<keyword evidence="3" id="KW-0378">Hydrolase</keyword>
<dbReference type="InParanoid" id="A0A2J6ST24"/>
<dbReference type="OrthoDB" id="10042665at2759"/>
<dbReference type="Proteomes" id="UP000235371">
    <property type="component" value="Unassembled WGS sequence"/>
</dbReference>
<evidence type="ECO:0000313" key="3">
    <source>
        <dbReference type="EMBL" id="PMD53941.1"/>
    </source>
</evidence>
<gene>
    <name evidence="3" type="ORF">K444DRAFT_539899</name>
</gene>